<accession>A0A124L9M7</accession>
<dbReference type="RefSeq" id="WP_059633267.1">
    <property type="nucleotide sequence ID" value="NZ_JBGRUP010000014.1"/>
</dbReference>
<feature type="transmembrane region" description="Helical" evidence="1">
    <location>
        <begin position="12"/>
        <end position="30"/>
    </location>
</feature>
<dbReference type="Proteomes" id="UP000065521">
    <property type="component" value="Unassembled WGS sequence"/>
</dbReference>
<protein>
    <submittedName>
        <fullName evidence="2">Virulence factor</fullName>
    </submittedName>
</protein>
<dbReference type="EMBL" id="LOTN01000027">
    <property type="protein sequence ID" value="KUZ90648.1"/>
    <property type="molecule type" value="Genomic_DNA"/>
</dbReference>
<proteinExistence type="predicted"/>
<dbReference type="AlphaFoldDB" id="A0A124L9M7"/>
<organism evidence="2 3">
    <name type="scientific">Burkholderia ubonensis</name>
    <dbReference type="NCBI Taxonomy" id="101571"/>
    <lineage>
        <taxon>Bacteria</taxon>
        <taxon>Pseudomonadati</taxon>
        <taxon>Pseudomonadota</taxon>
        <taxon>Betaproteobacteria</taxon>
        <taxon>Burkholderiales</taxon>
        <taxon>Burkholderiaceae</taxon>
        <taxon>Burkholderia</taxon>
        <taxon>Burkholderia cepacia complex</taxon>
    </lineage>
</organism>
<evidence type="ECO:0000313" key="2">
    <source>
        <dbReference type="EMBL" id="KUZ90648.1"/>
    </source>
</evidence>
<comment type="caution">
    <text evidence="2">The sequence shown here is derived from an EMBL/GenBank/DDBJ whole genome shotgun (WGS) entry which is preliminary data.</text>
</comment>
<feature type="transmembrane region" description="Helical" evidence="1">
    <location>
        <begin position="50"/>
        <end position="69"/>
    </location>
</feature>
<name>A0A124L9M7_9BURK</name>
<sequence length="494" mass="54078">MSTLLETWPRRAGLAVGAMIAAALVMWMLTVNGSRALPDGWTIGEVMKRLVMLPALLASVVFVLATALVSGRAQAATPRETASTAAAATATGKPFVAQVVGLEWLNPLQRRDYPTEWQILWTMGLVKPNRNDDMVRTDPKSFATLQSIGALVSGVRGSETFKGYYEKYVDTLMLLFGERYVMNKKYFYTVAPEDKRQWRELAGIHVEFAFPAGRLDPAKAHDYLRNEIASEFNIGNVWSPNLWSKDTPPDVRVTPGGPNAGFTSLNAALDYLQANPQKSVWVMNWDAPSFPPKDGQLNENMVLLILAGPDMKTERAPLAWIGKAATGNVRDFEAKAGTTRAVEAWKATIAAAAQNANVPVTDLNYVVHDAGKGNDTSSSRIGTLGRTLTETLPEFDFQKQTFNTPGLLGEMGAGTALTDVVLAIGRANHLGEHVLVAGTTDAEHPVAVVVVPPQQVVPIDAGADWFRARGESNAYLPWWGRRYDEQYRQQGYSW</sequence>
<evidence type="ECO:0000313" key="3">
    <source>
        <dbReference type="Proteomes" id="UP000065521"/>
    </source>
</evidence>
<keyword evidence="1" id="KW-1133">Transmembrane helix</keyword>
<keyword evidence="1" id="KW-0472">Membrane</keyword>
<evidence type="ECO:0000256" key="1">
    <source>
        <dbReference type="SAM" id="Phobius"/>
    </source>
</evidence>
<reference evidence="2 3" key="1">
    <citation type="submission" date="2015-11" db="EMBL/GenBank/DDBJ databases">
        <title>Expanding the genomic diversity of Burkholderia species for the development of highly accurate diagnostics.</title>
        <authorList>
            <person name="Sahl J."/>
            <person name="Keim P."/>
            <person name="Wagner D."/>
        </authorList>
    </citation>
    <scope>NUCLEOTIDE SEQUENCE [LARGE SCALE GENOMIC DNA]</scope>
    <source>
        <strain evidence="2 3">RF32-BP4</strain>
    </source>
</reference>
<gene>
    <name evidence="2" type="ORF">WI38_14170</name>
</gene>
<keyword evidence="1" id="KW-0812">Transmembrane</keyword>